<dbReference type="AlphaFoldDB" id="A0AA41Z8H2"/>
<reference evidence="2" key="1">
    <citation type="submission" date="2022-06" db="EMBL/GenBank/DDBJ databases">
        <title>Sphingomonas sp. nov. isolated from rhizosphere soil of tomato.</title>
        <authorList>
            <person name="Dong H."/>
            <person name="Gao R."/>
        </authorList>
    </citation>
    <scope>NUCLEOTIDE SEQUENCE</scope>
    <source>
        <strain evidence="2">MMSM24</strain>
    </source>
</reference>
<dbReference type="RefSeq" id="WP_265269342.1">
    <property type="nucleotide sequence ID" value="NZ_JANFAV010000009.1"/>
</dbReference>
<gene>
    <name evidence="2" type="ORF">NEE01_14025</name>
</gene>
<keyword evidence="3" id="KW-1185">Reference proteome</keyword>
<organism evidence="2 3">
    <name type="scientific">Sphingomonas lycopersici</name>
    <dbReference type="NCBI Taxonomy" id="2951807"/>
    <lineage>
        <taxon>Bacteria</taxon>
        <taxon>Pseudomonadati</taxon>
        <taxon>Pseudomonadota</taxon>
        <taxon>Alphaproteobacteria</taxon>
        <taxon>Sphingomonadales</taxon>
        <taxon>Sphingomonadaceae</taxon>
        <taxon>Sphingomonas</taxon>
    </lineage>
</organism>
<evidence type="ECO:0000313" key="2">
    <source>
        <dbReference type="EMBL" id="MCW6535897.1"/>
    </source>
</evidence>
<evidence type="ECO:0008006" key="4">
    <source>
        <dbReference type="Google" id="ProtNLM"/>
    </source>
</evidence>
<accession>A0AA41Z8H2</accession>
<feature type="transmembrane region" description="Helical" evidence="1">
    <location>
        <begin position="194"/>
        <end position="215"/>
    </location>
</feature>
<sequence>MFIGHYAPAFVAASSPKSPRLGALFVAAQLVDIAFFVFVLVGVEHMRAVPGFTAMNAMDLYDMPFTHSLIGAAGFAAAWAIGTRWLGGGWPAAWIGAAVVVSHWLLDFLVHTPDLTLFGSGQRYGLALWNHPAIEIPLELALTFGALLVYLTRTEAKGTSGRISPAILALALLGLQAFNWLQPQPAAIVDPLPASQPALALFAYALFAALAFWVARTRAVKGGPRVRLV</sequence>
<feature type="transmembrane region" description="Helical" evidence="1">
    <location>
        <begin position="21"/>
        <end position="43"/>
    </location>
</feature>
<keyword evidence="1" id="KW-0812">Transmembrane</keyword>
<keyword evidence="1" id="KW-0472">Membrane</keyword>
<name>A0AA41Z8H2_9SPHN</name>
<evidence type="ECO:0000256" key="1">
    <source>
        <dbReference type="SAM" id="Phobius"/>
    </source>
</evidence>
<feature type="transmembrane region" description="Helical" evidence="1">
    <location>
        <begin position="88"/>
        <end position="106"/>
    </location>
</feature>
<dbReference type="EMBL" id="JANFAV010000009">
    <property type="protein sequence ID" value="MCW6535897.1"/>
    <property type="molecule type" value="Genomic_DNA"/>
</dbReference>
<keyword evidence="1" id="KW-1133">Transmembrane helix</keyword>
<feature type="transmembrane region" description="Helical" evidence="1">
    <location>
        <begin position="126"/>
        <end position="151"/>
    </location>
</feature>
<dbReference type="Proteomes" id="UP001165565">
    <property type="component" value="Unassembled WGS sequence"/>
</dbReference>
<protein>
    <recommendedName>
        <fullName evidence="4">Permease</fullName>
    </recommendedName>
</protein>
<proteinExistence type="predicted"/>
<comment type="caution">
    <text evidence="2">The sequence shown here is derived from an EMBL/GenBank/DDBJ whole genome shotgun (WGS) entry which is preliminary data.</text>
</comment>
<feature type="transmembrane region" description="Helical" evidence="1">
    <location>
        <begin position="163"/>
        <end position="182"/>
    </location>
</feature>
<evidence type="ECO:0000313" key="3">
    <source>
        <dbReference type="Proteomes" id="UP001165565"/>
    </source>
</evidence>
<feature type="transmembrane region" description="Helical" evidence="1">
    <location>
        <begin position="63"/>
        <end position="81"/>
    </location>
</feature>